<evidence type="ECO:0000256" key="5">
    <source>
        <dbReference type="ARBA" id="ARBA00022771"/>
    </source>
</evidence>
<comment type="similarity">
    <text evidence="2 8">Belongs to the carbamoyltransferase HypF family.</text>
</comment>
<evidence type="ECO:0000256" key="8">
    <source>
        <dbReference type="PIRNR" id="PIRNR006256"/>
    </source>
</evidence>
<dbReference type="SUPFAM" id="SSF55821">
    <property type="entry name" value="YrdC/RibB"/>
    <property type="match status" value="1"/>
</dbReference>
<keyword evidence="13" id="KW-1185">Reference proteome</keyword>
<evidence type="ECO:0000313" key="12">
    <source>
        <dbReference type="EMBL" id="GAA2004198.1"/>
    </source>
</evidence>
<dbReference type="InterPro" id="IPR006070">
    <property type="entry name" value="Sua5-like_dom"/>
</dbReference>
<dbReference type="InterPro" id="IPR051060">
    <property type="entry name" value="Carbamoyltrans_HypF-like"/>
</dbReference>
<dbReference type="InterPro" id="IPR055128">
    <property type="entry name" value="HypF_C_2"/>
</dbReference>
<dbReference type="PANTHER" id="PTHR42959">
    <property type="entry name" value="CARBAMOYLTRANSFERASE"/>
    <property type="match status" value="1"/>
</dbReference>
<evidence type="ECO:0000256" key="6">
    <source>
        <dbReference type="ARBA" id="ARBA00022833"/>
    </source>
</evidence>
<dbReference type="InterPro" id="IPR036046">
    <property type="entry name" value="Acylphosphatase-like_dom_sf"/>
</dbReference>
<evidence type="ECO:0000256" key="2">
    <source>
        <dbReference type="ARBA" id="ARBA00008097"/>
    </source>
</evidence>
<comment type="catalytic activity">
    <reaction evidence="9">
        <text>an acyl phosphate + H2O = a carboxylate + phosphate + H(+)</text>
        <dbReference type="Rhea" id="RHEA:14965"/>
        <dbReference type="ChEBI" id="CHEBI:15377"/>
        <dbReference type="ChEBI" id="CHEBI:15378"/>
        <dbReference type="ChEBI" id="CHEBI:29067"/>
        <dbReference type="ChEBI" id="CHEBI:43474"/>
        <dbReference type="ChEBI" id="CHEBI:59918"/>
        <dbReference type="EC" id="3.6.1.7"/>
    </reaction>
</comment>
<dbReference type="InterPro" id="IPR017968">
    <property type="entry name" value="Acylphosphatase_CS"/>
</dbReference>
<dbReference type="SUPFAM" id="SSF54975">
    <property type="entry name" value="Acylphosphatase/BLUF domain-like"/>
    <property type="match status" value="1"/>
</dbReference>
<organism evidence="12 13">
    <name type="scientific">Nocardiopsis rhodophaea</name>
    <dbReference type="NCBI Taxonomy" id="280238"/>
    <lineage>
        <taxon>Bacteria</taxon>
        <taxon>Bacillati</taxon>
        <taxon>Actinomycetota</taxon>
        <taxon>Actinomycetes</taxon>
        <taxon>Streptosporangiales</taxon>
        <taxon>Nocardiopsidaceae</taxon>
        <taxon>Nocardiopsis</taxon>
    </lineage>
</organism>
<comment type="pathway">
    <text evidence="1">Protein modification; [NiFe] hydrogenase maturation.</text>
</comment>
<protein>
    <recommendedName>
        <fullName evidence="8">Carbamoyltransferase</fullName>
        <ecNumber evidence="8">6.2.-.-</ecNumber>
    </recommendedName>
</protein>
<proteinExistence type="inferred from homology"/>
<keyword evidence="9" id="KW-0378">Hydrolase</keyword>
<dbReference type="PIRSF" id="PIRSF006256">
    <property type="entry name" value="CMPcnvr_hdrg_mat"/>
    <property type="match status" value="1"/>
</dbReference>
<dbReference type="Gene3D" id="3.30.420.360">
    <property type="match status" value="1"/>
</dbReference>
<feature type="active site" evidence="9">
    <location>
        <position position="24"/>
    </location>
</feature>
<evidence type="ECO:0000256" key="3">
    <source>
        <dbReference type="ARBA" id="ARBA00022598"/>
    </source>
</evidence>
<dbReference type="Pfam" id="PF01300">
    <property type="entry name" value="Sua5_yciO_yrdC"/>
    <property type="match status" value="1"/>
</dbReference>
<evidence type="ECO:0000313" key="13">
    <source>
        <dbReference type="Proteomes" id="UP001501585"/>
    </source>
</evidence>
<keyword evidence="5" id="KW-0863">Zinc-finger</keyword>
<name>A0ABP5EUG0_9ACTN</name>
<dbReference type="PROSITE" id="PS00150">
    <property type="entry name" value="ACYLPHOSPHATASE_1"/>
    <property type="match status" value="1"/>
</dbReference>
<dbReference type="Gene3D" id="3.90.870.50">
    <property type="match status" value="1"/>
</dbReference>
<dbReference type="Pfam" id="PF22521">
    <property type="entry name" value="HypF_C_2"/>
    <property type="match status" value="1"/>
</dbReference>
<dbReference type="EC" id="6.2.-.-" evidence="8"/>
<dbReference type="InterPro" id="IPR041440">
    <property type="entry name" value="HypF_C"/>
</dbReference>
<feature type="domain" description="YrdC-like" evidence="11">
    <location>
        <begin position="205"/>
        <end position="390"/>
    </location>
</feature>
<accession>A0ABP5EUG0</accession>
<dbReference type="Pfam" id="PF00708">
    <property type="entry name" value="Acylphosphatase"/>
    <property type="match status" value="1"/>
</dbReference>
<dbReference type="Gene3D" id="3.30.110.120">
    <property type="match status" value="1"/>
</dbReference>
<dbReference type="InterPro" id="IPR001792">
    <property type="entry name" value="Acylphosphatase-like_dom"/>
</dbReference>
<sequence length="761" mass="81171">MPEREDALRCRLRVQGIVQGVGFRPFVHALATRYRLTGRVGNDMDGVYVEVQGPPDRVAGFRADLVTHAPPLAVVERVSAETIACRAESGFSIASSASGGPSRTLVSPDMATCDDCLRDLSDPADRRFGYPFTNCTNCGPRLTIVTGVPYDRASTTMARFTMCPDCASEYGDPGDRRFHAQPVCCPKCGPHVRLVSLDGTEVPGGDPIAGAADSLRAGRVVAVKGLGGYHLAADATSEAAVRVLRRRKSRDAKPFAVMVGSLDAARQLCAVDPAEAQALGSPRRPIVLLRRRPDARIASAVAPGDRHLGLMLAYTPLHHLLTRAFPRPMVMTSGNASDEPMCRTEAEAFERLAGIADHLLAHDRPIHTRADDSVVRIVGSREYPVRRSRGYAPAPLALPEPARRPVLGSGAELKSTFCLASGERAIVSPHIGDLENYETLRAYTSGIDRFRRLFGIDPAIIAHDLHPEYLSTKHAHECADVELMGVQHHHAHVASCLADNGETGPVIGVALDGLGYGTDGALWGGELLVADLAGFERRGHLEAVALPGGAAAIREPWRMAAAYLDAAYGGAIPEGLPVARRNAARWHRVLTVARSGVNSPWTTSAGRLFDAVAALIGLRDRVSFEGQAAVELEQRADPAETSAYTASVTGSETLLIHGTDLVRDLVDDLTGGADPPTVAARFHNGLVRALAHACFRLSAETGLSAVALSGGVFQNVLLLCRVREELEQMGLRVLVHRSVPPNDGGISFGQAAVAAARDARR</sequence>
<dbReference type="RefSeq" id="WP_344163729.1">
    <property type="nucleotide sequence ID" value="NZ_BAAAPC010000014.1"/>
</dbReference>
<dbReference type="Gene3D" id="3.30.420.40">
    <property type="match status" value="1"/>
</dbReference>
<dbReference type="Proteomes" id="UP001501585">
    <property type="component" value="Unassembled WGS sequence"/>
</dbReference>
<reference evidence="13" key="1">
    <citation type="journal article" date="2019" name="Int. J. Syst. Evol. Microbiol.">
        <title>The Global Catalogue of Microorganisms (GCM) 10K type strain sequencing project: providing services to taxonomists for standard genome sequencing and annotation.</title>
        <authorList>
            <consortium name="The Broad Institute Genomics Platform"/>
            <consortium name="The Broad Institute Genome Sequencing Center for Infectious Disease"/>
            <person name="Wu L."/>
            <person name="Ma J."/>
        </authorList>
    </citation>
    <scope>NUCLEOTIDE SEQUENCE [LARGE SCALE GENOMIC DNA]</scope>
    <source>
        <strain evidence="13">JCM 15313</strain>
    </source>
</reference>
<gene>
    <name evidence="12" type="primary">hypF</name>
    <name evidence="12" type="ORF">GCM10009799_34270</name>
</gene>
<dbReference type="PROSITE" id="PS51163">
    <property type="entry name" value="YRDC"/>
    <property type="match status" value="1"/>
</dbReference>
<dbReference type="NCBIfam" id="TIGR00143">
    <property type="entry name" value="hypF"/>
    <property type="match status" value="1"/>
</dbReference>
<dbReference type="PANTHER" id="PTHR42959:SF1">
    <property type="entry name" value="CARBAMOYLTRANSFERASE HYPF"/>
    <property type="match status" value="1"/>
</dbReference>
<evidence type="ECO:0000256" key="4">
    <source>
        <dbReference type="ARBA" id="ARBA00022723"/>
    </source>
</evidence>
<evidence type="ECO:0000259" key="11">
    <source>
        <dbReference type="PROSITE" id="PS51163"/>
    </source>
</evidence>
<dbReference type="InterPro" id="IPR004421">
    <property type="entry name" value="Carbamoyltransferase_HypF"/>
</dbReference>
<dbReference type="Pfam" id="PF07503">
    <property type="entry name" value="zf-HYPF"/>
    <property type="match status" value="2"/>
</dbReference>
<dbReference type="EMBL" id="BAAAPC010000014">
    <property type="protein sequence ID" value="GAA2004198.1"/>
    <property type="molecule type" value="Genomic_DNA"/>
</dbReference>
<dbReference type="PROSITE" id="PS51160">
    <property type="entry name" value="ACYLPHOSPHATASE_3"/>
    <property type="match status" value="1"/>
</dbReference>
<dbReference type="InterPro" id="IPR017945">
    <property type="entry name" value="DHBP_synth_RibB-like_a/b_dom"/>
</dbReference>
<evidence type="ECO:0000256" key="9">
    <source>
        <dbReference type="PROSITE-ProRule" id="PRU00520"/>
    </source>
</evidence>
<dbReference type="InterPro" id="IPR011125">
    <property type="entry name" value="Znf_HypF"/>
</dbReference>
<evidence type="ECO:0000256" key="7">
    <source>
        <dbReference type="ARBA" id="ARBA00048220"/>
    </source>
</evidence>
<comment type="catalytic activity">
    <reaction evidence="7">
        <text>C-terminal L-cysteinyl-[HypE protein] + carbamoyl phosphate + ATP + H2O = C-terminal S-carboxamide-L-cysteinyl-[HypE protein] + AMP + phosphate + diphosphate + H(+)</text>
        <dbReference type="Rhea" id="RHEA:55636"/>
        <dbReference type="Rhea" id="RHEA-COMP:14247"/>
        <dbReference type="Rhea" id="RHEA-COMP:14392"/>
        <dbReference type="ChEBI" id="CHEBI:15377"/>
        <dbReference type="ChEBI" id="CHEBI:15378"/>
        <dbReference type="ChEBI" id="CHEBI:30616"/>
        <dbReference type="ChEBI" id="CHEBI:33019"/>
        <dbReference type="ChEBI" id="CHEBI:43474"/>
        <dbReference type="ChEBI" id="CHEBI:58228"/>
        <dbReference type="ChEBI" id="CHEBI:76913"/>
        <dbReference type="ChEBI" id="CHEBI:139126"/>
        <dbReference type="ChEBI" id="CHEBI:456215"/>
    </reaction>
</comment>
<feature type="active site" evidence="9">
    <location>
        <position position="42"/>
    </location>
</feature>
<comment type="caution">
    <text evidence="12">The sequence shown here is derived from an EMBL/GenBank/DDBJ whole genome shotgun (WGS) entry which is preliminary data.</text>
</comment>
<keyword evidence="3" id="KW-0436">Ligase</keyword>
<keyword evidence="4" id="KW-0479">Metal-binding</keyword>
<feature type="domain" description="Acylphosphatase-like" evidence="10">
    <location>
        <begin position="9"/>
        <end position="95"/>
    </location>
</feature>
<evidence type="ECO:0000256" key="1">
    <source>
        <dbReference type="ARBA" id="ARBA00004711"/>
    </source>
</evidence>
<evidence type="ECO:0000259" key="10">
    <source>
        <dbReference type="PROSITE" id="PS51160"/>
    </source>
</evidence>
<dbReference type="Pfam" id="PF17788">
    <property type="entry name" value="HypF_C"/>
    <property type="match status" value="1"/>
</dbReference>
<keyword evidence="6" id="KW-0862">Zinc</keyword>